<gene>
    <name evidence="4" type="ORF">WJX73_004856</name>
</gene>
<sequence>MDVYEHATMLGGGFEALLGFAEGAIDAGRASEGKVYVAACRAAAMQPLNAAAHNAKGAVCEARSASLAVVAAYSAAVQLSGQAQQETGADSDASGPMTHSVGEPAAANDDSDEDEAPTPAHIVARINLARAQRLAAQYEASVAGYRELEGESVLQMYPDERCGYAQALGGLRQYSAAEALLREVIDDEDCPRKVCFAAVRQLCRMKDDSSEAAPSAELVGAVKGLEAAREAAAGHQTQARRAACRALVLCPWSAELRVQAAETVCSPPGSSGSSRTQHDLRSAAGLCGRVAEAPVPPAACGYGAAANAGAHTAAIISRARCLVPCAELPRKTHSLVVS</sequence>
<keyword evidence="5" id="KW-1185">Reference proteome</keyword>
<comment type="caution">
    <text evidence="4">The sequence shown here is derived from an EMBL/GenBank/DDBJ whole genome shotgun (WGS) entry which is preliminary data.</text>
</comment>
<dbReference type="PANTHER" id="PTHR15704">
    <property type="entry name" value="SUPERKILLER 3 PROTEIN-RELATED"/>
    <property type="match status" value="1"/>
</dbReference>
<proteinExistence type="predicted"/>
<name>A0AAW1PUS7_9CHLO</name>
<evidence type="ECO:0000256" key="3">
    <source>
        <dbReference type="SAM" id="MobiDB-lite"/>
    </source>
</evidence>
<evidence type="ECO:0000256" key="1">
    <source>
        <dbReference type="ARBA" id="ARBA00022737"/>
    </source>
</evidence>
<accession>A0AAW1PUS7</accession>
<organism evidence="4 5">
    <name type="scientific">Symbiochloris irregularis</name>
    <dbReference type="NCBI Taxonomy" id="706552"/>
    <lineage>
        <taxon>Eukaryota</taxon>
        <taxon>Viridiplantae</taxon>
        <taxon>Chlorophyta</taxon>
        <taxon>core chlorophytes</taxon>
        <taxon>Trebouxiophyceae</taxon>
        <taxon>Trebouxiales</taxon>
        <taxon>Trebouxiaceae</taxon>
        <taxon>Symbiochloris</taxon>
    </lineage>
</organism>
<evidence type="ECO:0000313" key="5">
    <source>
        <dbReference type="Proteomes" id="UP001465755"/>
    </source>
</evidence>
<feature type="region of interest" description="Disordered" evidence="3">
    <location>
        <begin position="84"/>
        <end position="116"/>
    </location>
</feature>
<dbReference type="GO" id="GO:0006401">
    <property type="term" value="P:RNA catabolic process"/>
    <property type="evidence" value="ECO:0007669"/>
    <property type="project" value="InterPro"/>
</dbReference>
<dbReference type="AlphaFoldDB" id="A0AAW1PUS7"/>
<dbReference type="Proteomes" id="UP001465755">
    <property type="component" value="Unassembled WGS sequence"/>
</dbReference>
<dbReference type="PANTHER" id="PTHR15704:SF7">
    <property type="entry name" value="SUPERKILLER COMPLEX PROTEIN 3"/>
    <property type="match status" value="1"/>
</dbReference>
<protein>
    <submittedName>
        <fullName evidence="4">Uncharacterized protein</fullName>
    </submittedName>
</protein>
<dbReference type="EMBL" id="JALJOQ010000004">
    <property type="protein sequence ID" value="KAK9813525.1"/>
    <property type="molecule type" value="Genomic_DNA"/>
</dbReference>
<dbReference type="InterPro" id="IPR039226">
    <property type="entry name" value="Ski3/TTC37"/>
</dbReference>
<evidence type="ECO:0000313" key="4">
    <source>
        <dbReference type="EMBL" id="KAK9813525.1"/>
    </source>
</evidence>
<keyword evidence="1" id="KW-0677">Repeat</keyword>
<dbReference type="GO" id="GO:0055087">
    <property type="term" value="C:Ski complex"/>
    <property type="evidence" value="ECO:0007669"/>
    <property type="project" value="InterPro"/>
</dbReference>
<keyword evidence="2" id="KW-0802">TPR repeat</keyword>
<evidence type="ECO:0000256" key="2">
    <source>
        <dbReference type="ARBA" id="ARBA00022803"/>
    </source>
</evidence>
<reference evidence="4 5" key="1">
    <citation type="journal article" date="2024" name="Nat. Commun.">
        <title>Phylogenomics reveals the evolutionary origins of lichenization in chlorophyte algae.</title>
        <authorList>
            <person name="Puginier C."/>
            <person name="Libourel C."/>
            <person name="Otte J."/>
            <person name="Skaloud P."/>
            <person name="Haon M."/>
            <person name="Grisel S."/>
            <person name="Petersen M."/>
            <person name="Berrin J.G."/>
            <person name="Delaux P.M."/>
            <person name="Dal Grande F."/>
            <person name="Keller J."/>
        </authorList>
    </citation>
    <scope>NUCLEOTIDE SEQUENCE [LARGE SCALE GENOMIC DNA]</scope>
    <source>
        <strain evidence="4 5">SAG 2036</strain>
    </source>
</reference>